<keyword evidence="3" id="KW-1003">Cell membrane</keyword>
<dbReference type="EMBL" id="FNSD01000002">
    <property type="protein sequence ID" value="SEC88137.1"/>
    <property type="molecule type" value="Genomic_DNA"/>
</dbReference>
<comment type="subcellular location">
    <subcellularLocation>
        <location evidence="1">Cell membrane</location>
        <topology evidence="1">Multi-pass membrane protein</topology>
    </subcellularLocation>
</comment>
<gene>
    <name evidence="8" type="ORF">SAMN05443244_4032</name>
</gene>
<dbReference type="PANTHER" id="PTHR30106">
    <property type="entry name" value="INNER MEMBRANE PROTEIN YEIH-RELATED"/>
    <property type="match status" value="1"/>
</dbReference>
<keyword evidence="5 7" id="KW-1133">Transmembrane helix</keyword>
<keyword evidence="6 7" id="KW-0472">Membrane</keyword>
<dbReference type="Pfam" id="PF03601">
    <property type="entry name" value="Cons_hypoth698"/>
    <property type="match status" value="1"/>
</dbReference>
<keyword evidence="4 7" id="KW-0812">Transmembrane</keyword>
<evidence type="ECO:0000256" key="6">
    <source>
        <dbReference type="ARBA" id="ARBA00023136"/>
    </source>
</evidence>
<dbReference type="AlphaFoldDB" id="A0A1H4W484"/>
<evidence type="ECO:0000256" key="1">
    <source>
        <dbReference type="ARBA" id="ARBA00004651"/>
    </source>
</evidence>
<evidence type="ECO:0000256" key="5">
    <source>
        <dbReference type="ARBA" id="ARBA00022989"/>
    </source>
</evidence>
<dbReference type="InterPro" id="IPR018383">
    <property type="entry name" value="UPF0324_pro"/>
</dbReference>
<dbReference type="GO" id="GO:0005886">
    <property type="term" value="C:plasma membrane"/>
    <property type="evidence" value="ECO:0007669"/>
    <property type="project" value="UniProtKB-SubCell"/>
</dbReference>
<evidence type="ECO:0000256" key="7">
    <source>
        <dbReference type="SAM" id="Phobius"/>
    </source>
</evidence>
<reference evidence="8 9" key="1">
    <citation type="submission" date="2016-10" db="EMBL/GenBank/DDBJ databases">
        <authorList>
            <person name="de Groot N.N."/>
        </authorList>
    </citation>
    <scope>NUCLEOTIDE SEQUENCE [LARGE SCALE GENOMIC DNA]</scope>
    <source>
        <strain evidence="8 9">AB35.6</strain>
    </source>
</reference>
<organism evidence="8 9">
    <name type="scientific">Terriglobus roseus</name>
    <dbReference type="NCBI Taxonomy" id="392734"/>
    <lineage>
        <taxon>Bacteria</taxon>
        <taxon>Pseudomonadati</taxon>
        <taxon>Acidobacteriota</taxon>
        <taxon>Terriglobia</taxon>
        <taxon>Terriglobales</taxon>
        <taxon>Acidobacteriaceae</taxon>
        <taxon>Terriglobus</taxon>
    </lineage>
</organism>
<evidence type="ECO:0000256" key="3">
    <source>
        <dbReference type="ARBA" id="ARBA00022475"/>
    </source>
</evidence>
<dbReference type="PANTHER" id="PTHR30106:SF1">
    <property type="entry name" value="UPF0324 MEMBRANE PROTEIN FN0533"/>
    <property type="match status" value="1"/>
</dbReference>
<feature type="transmembrane region" description="Helical" evidence="7">
    <location>
        <begin position="237"/>
        <end position="254"/>
    </location>
</feature>
<evidence type="ECO:0000256" key="2">
    <source>
        <dbReference type="ARBA" id="ARBA00007977"/>
    </source>
</evidence>
<feature type="transmembrane region" description="Helical" evidence="7">
    <location>
        <begin position="88"/>
        <end position="106"/>
    </location>
</feature>
<accession>A0A1H4W484</accession>
<evidence type="ECO:0000313" key="8">
    <source>
        <dbReference type="EMBL" id="SEC88137.1"/>
    </source>
</evidence>
<dbReference type="Proteomes" id="UP000182409">
    <property type="component" value="Unassembled WGS sequence"/>
</dbReference>
<feature type="transmembrane region" description="Helical" evidence="7">
    <location>
        <begin position="20"/>
        <end position="47"/>
    </location>
</feature>
<evidence type="ECO:0000256" key="4">
    <source>
        <dbReference type="ARBA" id="ARBA00022692"/>
    </source>
</evidence>
<sequence length="321" mass="34286">MRLSTEPHFIWRENVDSKKIFFVGVIIAASGLVSPPLALLAGIVFGFSVAHPYRAESHSLAKFLLQASVIGLGFGMNLHEVIHAGRSGFVYTAISITFAIALGLLLGKWMKIAPKASFLITCGTAICGGSAIAALAPITDASEEDMAVSLGTVFTLNAVALLAFPLIGWWLHFTQDQFGLWAALAIHDTSSVVGAAAKYGPQALAVGTTVKLARALWIVPLSFATAMFTKSKAKVQFPWFILLFLLAAVASTYLPSFSSMYMPLNHLGKIGLTVTLFLIGTGLSRETFRQVGVRPMVQGVVLWVVVATLSLLAIRSHLIGI</sequence>
<feature type="transmembrane region" description="Helical" evidence="7">
    <location>
        <begin position="296"/>
        <end position="314"/>
    </location>
</feature>
<feature type="transmembrane region" description="Helical" evidence="7">
    <location>
        <begin position="266"/>
        <end position="284"/>
    </location>
</feature>
<evidence type="ECO:0000313" key="9">
    <source>
        <dbReference type="Proteomes" id="UP000182409"/>
    </source>
</evidence>
<comment type="similarity">
    <text evidence="2">Belongs to the UPF0324 family.</text>
</comment>
<feature type="transmembrane region" description="Helical" evidence="7">
    <location>
        <begin position="150"/>
        <end position="171"/>
    </location>
</feature>
<name>A0A1H4W484_9BACT</name>
<proteinExistence type="inferred from homology"/>
<protein>
    <submittedName>
        <fullName evidence="8">Conserved hypothetical integral membrane protein</fullName>
    </submittedName>
</protein>
<feature type="transmembrane region" description="Helical" evidence="7">
    <location>
        <begin position="118"/>
        <end position="138"/>
    </location>
</feature>